<evidence type="ECO:0000313" key="2">
    <source>
        <dbReference type="Proteomes" id="UP000765509"/>
    </source>
</evidence>
<dbReference type="OrthoDB" id="3039677at2759"/>
<comment type="caution">
    <text evidence="1">The sequence shown here is derived from an EMBL/GenBank/DDBJ whole genome shotgun (WGS) entry which is preliminary data.</text>
</comment>
<dbReference type="EMBL" id="AVOT02059454">
    <property type="protein sequence ID" value="MBW0553131.1"/>
    <property type="molecule type" value="Genomic_DNA"/>
</dbReference>
<accession>A0A9Q3PB11</accession>
<organism evidence="1 2">
    <name type="scientific">Austropuccinia psidii MF-1</name>
    <dbReference type="NCBI Taxonomy" id="1389203"/>
    <lineage>
        <taxon>Eukaryota</taxon>
        <taxon>Fungi</taxon>
        <taxon>Dikarya</taxon>
        <taxon>Basidiomycota</taxon>
        <taxon>Pucciniomycotina</taxon>
        <taxon>Pucciniomycetes</taxon>
        <taxon>Pucciniales</taxon>
        <taxon>Sphaerophragmiaceae</taxon>
        <taxon>Austropuccinia</taxon>
    </lineage>
</organism>
<evidence type="ECO:0000313" key="1">
    <source>
        <dbReference type="EMBL" id="MBW0553131.1"/>
    </source>
</evidence>
<proteinExistence type="predicted"/>
<keyword evidence="2" id="KW-1185">Reference proteome</keyword>
<dbReference type="Proteomes" id="UP000765509">
    <property type="component" value="Unassembled WGS sequence"/>
</dbReference>
<sequence>MITINNVMKTLVDELNQLENGIKLFTPNYPHGHKVIVKLVALFANIVATNKVGGFMSHSAKRFCSWCETQHNESIDLKIGKLCTQNTVLAASINGMKQEQ</sequence>
<gene>
    <name evidence="1" type="ORF">O181_092846</name>
</gene>
<dbReference type="AlphaFoldDB" id="A0A9Q3PB11"/>
<name>A0A9Q3PB11_9BASI</name>
<protein>
    <submittedName>
        <fullName evidence="1">Uncharacterized protein</fullName>
    </submittedName>
</protein>
<reference evidence="1" key="1">
    <citation type="submission" date="2021-03" db="EMBL/GenBank/DDBJ databases">
        <title>Draft genome sequence of rust myrtle Austropuccinia psidii MF-1, a brazilian biotype.</title>
        <authorList>
            <person name="Quecine M.C."/>
            <person name="Pachon D.M.R."/>
            <person name="Bonatelli M.L."/>
            <person name="Correr F.H."/>
            <person name="Franceschini L.M."/>
            <person name="Leite T.F."/>
            <person name="Margarido G.R.A."/>
            <person name="Almeida C.A."/>
            <person name="Ferrarezi J.A."/>
            <person name="Labate C.A."/>
        </authorList>
    </citation>
    <scope>NUCLEOTIDE SEQUENCE</scope>
    <source>
        <strain evidence="1">MF-1</strain>
    </source>
</reference>